<evidence type="ECO:0000313" key="2">
    <source>
        <dbReference type="Proteomes" id="UP000439780"/>
    </source>
</evidence>
<accession>A0A845AHT2</accession>
<evidence type="ECO:0000313" key="1">
    <source>
        <dbReference type="EMBL" id="MXP28116.1"/>
    </source>
</evidence>
<proteinExistence type="predicted"/>
<gene>
    <name evidence="1" type="ORF">GRI58_04675</name>
</gene>
<dbReference type="EMBL" id="WTYA01000003">
    <property type="protein sequence ID" value="MXP28116.1"/>
    <property type="molecule type" value="Genomic_DNA"/>
</dbReference>
<dbReference type="Proteomes" id="UP000439780">
    <property type="component" value="Unassembled WGS sequence"/>
</dbReference>
<sequence>MKNLTEDQEDQLEYWRKKIRNTWRIAEKCERPCPERLKVWEMIQLEMKFYCGDIALGQTVASFAAQWVESRNPFYVDGAVYLCSTAGIEPPPALAALVADVARRRFIGEQFKGTADQIDRETAKSQALTLMANLRSTGATMEDASSKAARFMADHYSGRPLKASSLQKAYTDKWRSLENHLRKYCFEGSERNAEWQDILDKLPDADEELRGNRRD</sequence>
<comment type="caution">
    <text evidence="1">The sequence shown here is derived from an EMBL/GenBank/DDBJ whole genome shotgun (WGS) entry which is preliminary data.</text>
</comment>
<keyword evidence="2" id="KW-1185">Reference proteome</keyword>
<dbReference type="AlphaFoldDB" id="A0A845AHT2"/>
<dbReference type="RefSeq" id="WP_160752429.1">
    <property type="nucleotide sequence ID" value="NZ_WTYA01000003.1"/>
</dbReference>
<organism evidence="1 2">
    <name type="scientific">Qipengyuania algicida</name>
    <dbReference type="NCBI Taxonomy" id="1836209"/>
    <lineage>
        <taxon>Bacteria</taxon>
        <taxon>Pseudomonadati</taxon>
        <taxon>Pseudomonadota</taxon>
        <taxon>Alphaproteobacteria</taxon>
        <taxon>Sphingomonadales</taxon>
        <taxon>Erythrobacteraceae</taxon>
        <taxon>Qipengyuania</taxon>
    </lineage>
</organism>
<protein>
    <submittedName>
        <fullName evidence="1">Uncharacterized protein</fullName>
    </submittedName>
</protein>
<reference evidence="1 2" key="1">
    <citation type="submission" date="2019-12" db="EMBL/GenBank/DDBJ databases">
        <title>Genomic-based taxomic classification of the family Erythrobacteraceae.</title>
        <authorList>
            <person name="Xu L."/>
        </authorList>
    </citation>
    <scope>NUCLEOTIDE SEQUENCE [LARGE SCALE GENOMIC DNA]</scope>
    <source>
        <strain evidence="1 2">KEMB 9005-328</strain>
    </source>
</reference>
<name>A0A845AHT2_9SPHN</name>